<protein>
    <submittedName>
        <fullName evidence="1">Uncharacterized protein</fullName>
    </submittedName>
</protein>
<sequence>MTGNEYHFELGESCKQGICDRKMIFCNLHQSDYHRDDPKDHVTECPTCSRFRVVCLDCDKQQNIHQYRLVYVDGSCLGNGRAGARSGIGVAMGVHGENMDQWSIPIDDNVDPFEQRNNTRAEILAVLTGIQKLGEDTRASAASEQAYHRCPCVNGNDSPLRWVIATDSDFVMKGMTEWMPAWKQSAAGAEDKPGVPCCETIFELFQKVDKEMTFWERELGVEIGFWCISRDFNELADSLAKRGARAASAATSISSGWAE</sequence>
<comment type="caution">
    <text evidence="1">The sequence shown here is derived from an EMBL/GenBank/DDBJ whole genome shotgun (WGS) entry which is preliminary data.</text>
</comment>
<organism evidence="1 2">
    <name type="scientific">Leucogyrophana mollusca</name>
    <dbReference type="NCBI Taxonomy" id="85980"/>
    <lineage>
        <taxon>Eukaryota</taxon>
        <taxon>Fungi</taxon>
        <taxon>Dikarya</taxon>
        <taxon>Basidiomycota</taxon>
        <taxon>Agaricomycotina</taxon>
        <taxon>Agaricomycetes</taxon>
        <taxon>Agaricomycetidae</taxon>
        <taxon>Boletales</taxon>
        <taxon>Boletales incertae sedis</taxon>
        <taxon>Leucogyrophana</taxon>
    </lineage>
</organism>
<proteinExistence type="predicted"/>
<keyword evidence="2" id="KW-1185">Reference proteome</keyword>
<gene>
    <name evidence="1" type="ORF">BV22DRAFT_1061820</name>
</gene>
<name>A0ACB8BPB4_9AGAM</name>
<evidence type="ECO:0000313" key="2">
    <source>
        <dbReference type="Proteomes" id="UP000790709"/>
    </source>
</evidence>
<dbReference type="Proteomes" id="UP000790709">
    <property type="component" value="Unassembled WGS sequence"/>
</dbReference>
<dbReference type="EMBL" id="MU266373">
    <property type="protein sequence ID" value="KAH7927048.1"/>
    <property type="molecule type" value="Genomic_DNA"/>
</dbReference>
<evidence type="ECO:0000313" key="1">
    <source>
        <dbReference type="EMBL" id="KAH7927048.1"/>
    </source>
</evidence>
<accession>A0ACB8BPB4</accession>
<reference evidence="1" key="1">
    <citation type="journal article" date="2021" name="New Phytol.">
        <title>Evolutionary innovations through gain and loss of genes in the ectomycorrhizal Boletales.</title>
        <authorList>
            <person name="Wu G."/>
            <person name="Miyauchi S."/>
            <person name="Morin E."/>
            <person name="Kuo A."/>
            <person name="Drula E."/>
            <person name="Varga T."/>
            <person name="Kohler A."/>
            <person name="Feng B."/>
            <person name="Cao Y."/>
            <person name="Lipzen A."/>
            <person name="Daum C."/>
            <person name="Hundley H."/>
            <person name="Pangilinan J."/>
            <person name="Johnson J."/>
            <person name="Barry K."/>
            <person name="LaButti K."/>
            <person name="Ng V."/>
            <person name="Ahrendt S."/>
            <person name="Min B."/>
            <person name="Choi I.G."/>
            <person name="Park H."/>
            <person name="Plett J.M."/>
            <person name="Magnuson J."/>
            <person name="Spatafora J.W."/>
            <person name="Nagy L.G."/>
            <person name="Henrissat B."/>
            <person name="Grigoriev I.V."/>
            <person name="Yang Z.L."/>
            <person name="Xu J."/>
            <person name="Martin F.M."/>
        </authorList>
    </citation>
    <scope>NUCLEOTIDE SEQUENCE</scope>
    <source>
        <strain evidence="1">KUC20120723A-06</strain>
    </source>
</reference>